<accession>A0A9R1WXW2</accession>
<evidence type="ECO:0000313" key="2">
    <source>
        <dbReference type="Proteomes" id="UP000235145"/>
    </source>
</evidence>
<evidence type="ECO:0000313" key="1">
    <source>
        <dbReference type="EMBL" id="KAJ0191826.1"/>
    </source>
</evidence>
<dbReference type="Proteomes" id="UP000235145">
    <property type="component" value="Unassembled WGS sequence"/>
</dbReference>
<reference evidence="1 2" key="1">
    <citation type="journal article" date="2017" name="Nat. Commun.">
        <title>Genome assembly with in vitro proximity ligation data and whole-genome triplication in lettuce.</title>
        <authorList>
            <person name="Reyes-Chin-Wo S."/>
            <person name="Wang Z."/>
            <person name="Yang X."/>
            <person name="Kozik A."/>
            <person name="Arikit S."/>
            <person name="Song C."/>
            <person name="Xia L."/>
            <person name="Froenicke L."/>
            <person name="Lavelle D.O."/>
            <person name="Truco M.J."/>
            <person name="Xia R."/>
            <person name="Zhu S."/>
            <person name="Xu C."/>
            <person name="Xu H."/>
            <person name="Xu X."/>
            <person name="Cox K."/>
            <person name="Korf I."/>
            <person name="Meyers B.C."/>
            <person name="Michelmore R.W."/>
        </authorList>
    </citation>
    <scope>NUCLEOTIDE SEQUENCE [LARGE SCALE GENOMIC DNA]</scope>
    <source>
        <strain evidence="2">cv. Salinas</strain>
        <tissue evidence="1">Seedlings</tissue>
    </source>
</reference>
<keyword evidence="2" id="KW-1185">Reference proteome</keyword>
<dbReference type="AlphaFoldDB" id="A0A9R1WXW2"/>
<protein>
    <submittedName>
        <fullName evidence="1">Uncharacterized protein</fullName>
    </submittedName>
</protein>
<gene>
    <name evidence="1" type="ORF">LSAT_V11C800453280</name>
</gene>
<name>A0A9R1WXW2_LACSA</name>
<sequence length="210" mass="24495">MIVGPYVDLLHEEKGRSNLNIRARLFLDISDACSRLKDLEDYIMSSNYLSIQDEDAVMLILLVLCSKGRHLWTYTSGLMHGMFEKIENFRIFKQINPEFKKVHKYIVVGFMFPFKGFVTEVKVCSFIRPCFIPSLLPNDIEMTKKEVIDYPWNCFSKWHIEVPEWCEVSPMSVIAVSGNPGFFPDGFFIHSNQFRTKVPFHNIGNKMNEH</sequence>
<comment type="caution">
    <text evidence="1">The sequence shown here is derived from an EMBL/GenBank/DDBJ whole genome shotgun (WGS) entry which is preliminary data.</text>
</comment>
<dbReference type="EMBL" id="NBSK02000008">
    <property type="protein sequence ID" value="KAJ0191826.1"/>
    <property type="molecule type" value="Genomic_DNA"/>
</dbReference>
<proteinExistence type="predicted"/>
<organism evidence="1 2">
    <name type="scientific">Lactuca sativa</name>
    <name type="common">Garden lettuce</name>
    <dbReference type="NCBI Taxonomy" id="4236"/>
    <lineage>
        <taxon>Eukaryota</taxon>
        <taxon>Viridiplantae</taxon>
        <taxon>Streptophyta</taxon>
        <taxon>Embryophyta</taxon>
        <taxon>Tracheophyta</taxon>
        <taxon>Spermatophyta</taxon>
        <taxon>Magnoliopsida</taxon>
        <taxon>eudicotyledons</taxon>
        <taxon>Gunneridae</taxon>
        <taxon>Pentapetalae</taxon>
        <taxon>asterids</taxon>
        <taxon>campanulids</taxon>
        <taxon>Asterales</taxon>
        <taxon>Asteraceae</taxon>
        <taxon>Cichorioideae</taxon>
        <taxon>Cichorieae</taxon>
        <taxon>Lactucinae</taxon>
        <taxon>Lactuca</taxon>
    </lineage>
</organism>